<dbReference type="InterPro" id="IPR036526">
    <property type="entry name" value="C-N_Hydrolase_sf"/>
</dbReference>
<dbReference type="Proteomes" id="UP001204445">
    <property type="component" value="Unassembled WGS sequence"/>
</dbReference>
<sequence>MLRAAVIQMVSTAEVRENLDQAEQLLAEAAADGARLAVLPENFAFMGMHEADKLPISETDGNGPIQSFLNETAQKHKLWIIAGTIPLAGNNPDHARAASLLYDDEGRRVARYDKIHLFDVEVDGGERYCESDSLEAGDDVVVAQTPFTNIGLSVCYDARFPELYRNMLARNVGLITVPSAFTAKTGEAHWESLLRARAVENLSYVIAANQGGTHVNGRKTWGHSMIIDPWGHIVAQVDSGPGYACADLDFEQLGQLRQRFPALSHRRLNYARADQT</sequence>
<dbReference type="PROSITE" id="PS50263">
    <property type="entry name" value="CN_HYDROLASE"/>
    <property type="match status" value="1"/>
</dbReference>
<dbReference type="AlphaFoldDB" id="A0AAE3HN85"/>
<keyword evidence="4" id="KW-1185">Reference proteome</keyword>
<evidence type="ECO:0000256" key="1">
    <source>
        <dbReference type="ARBA" id="ARBA00022801"/>
    </source>
</evidence>
<dbReference type="GO" id="GO:0016811">
    <property type="term" value="F:hydrolase activity, acting on carbon-nitrogen (but not peptide) bonds, in linear amides"/>
    <property type="evidence" value="ECO:0007669"/>
    <property type="project" value="InterPro"/>
</dbReference>
<accession>A0AAE3HN85</accession>
<dbReference type="RefSeq" id="WP_259057681.1">
    <property type="nucleotide sequence ID" value="NZ_JANUCT010000026.1"/>
</dbReference>
<dbReference type="CDD" id="cd07572">
    <property type="entry name" value="nit"/>
    <property type="match status" value="1"/>
</dbReference>
<dbReference type="InterPro" id="IPR045254">
    <property type="entry name" value="Nit1/2_C-N_Hydrolase"/>
</dbReference>
<protein>
    <submittedName>
        <fullName evidence="3">Nitrilase</fullName>
        <ecNumber evidence="3">3.5.5.1</ecNumber>
    </submittedName>
</protein>
<keyword evidence="1 3" id="KW-0378">Hydrolase</keyword>
<dbReference type="EMBL" id="JANUCT010000026">
    <property type="protein sequence ID" value="MCS3904548.1"/>
    <property type="molecule type" value="Genomic_DNA"/>
</dbReference>
<evidence type="ECO:0000313" key="4">
    <source>
        <dbReference type="Proteomes" id="UP001204445"/>
    </source>
</evidence>
<proteinExistence type="predicted"/>
<dbReference type="EC" id="3.5.5.1" evidence="3"/>
<gene>
    <name evidence="3" type="ORF">J2T55_002587</name>
</gene>
<dbReference type="InterPro" id="IPR003010">
    <property type="entry name" value="C-N_Hydrolase"/>
</dbReference>
<dbReference type="Pfam" id="PF00795">
    <property type="entry name" value="CN_hydrolase"/>
    <property type="match status" value="1"/>
</dbReference>
<feature type="domain" description="CN hydrolase" evidence="2">
    <location>
        <begin position="2"/>
        <end position="250"/>
    </location>
</feature>
<dbReference type="SUPFAM" id="SSF56317">
    <property type="entry name" value="Carbon-nitrogen hydrolase"/>
    <property type="match status" value="1"/>
</dbReference>
<name>A0AAE3HN85_9GAMM</name>
<comment type="caution">
    <text evidence="3">The sequence shown here is derived from an EMBL/GenBank/DDBJ whole genome shotgun (WGS) entry which is preliminary data.</text>
</comment>
<dbReference type="GO" id="GO:0000257">
    <property type="term" value="F:nitrilase activity"/>
    <property type="evidence" value="ECO:0007669"/>
    <property type="project" value="UniProtKB-EC"/>
</dbReference>
<dbReference type="PANTHER" id="PTHR23088">
    <property type="entry name" value="NITRILASE-RELATED"/>
    <property type="match status" value="1"/>
</dbReference>
<dbReference type="PANTHER" id="PTHR23088:SF27">
    <property type="entry name" value="DEAMINATED GLUTATHIONE AMIDASE"/>
    <property type="match status" value="1"/>
</dbReference>
<dbReference type="Gene3D" id="3.60.110.10">
    <property type="entry name" value="Carbon-nitrogen hydrolase"/>
    <property type="match status" value="1"/>
</dbReference>
<evidence type="ECO:0000313" key="3">
    <source>
        <dbReference type="EMBL" id="MCS3904548.1"/>
    </source>
</evidence>
<organism evidence="3 4">
    <name type="scientific">Methylohalomonas lacus</name>
    <dbReference type="NCBI Taxonomy" id="398773"/>
    <lineage>
        <taxon>Bacteria</taxon>
        <taxon>Pseudomonadati</taxon>
        <taxon>Pseudomonadota</taxon>
        <taxon>Gammaproteobacteria</taxon>
        <taxon>Methylohalomonadales</taxon>
        <taxon>Methylohalomonadaceae</taxon>
        <taxon>Methylohalomonas</taxon>
    </lineage>
</organism>
<reference evidence="3" key="1">
    <citation type="submission" date="2022-08" db="EMBL/GenBank/DDBJ databases">
        <title>Genomic Encyclopedia of Type Strains, Phase III (KMG-III): the genomes of soil and plant-associated and newly described type strains.</title>
        <authorList>
            <person name="Whitman W."/>
        </authorList>
    </citation>
    <scope>NUCLEOTIDE SEQUENCE</scope>
    <source>
        <strain evidence="3">HMT 1</strain>
    </source>
</reference>
<evidence type="ECO:0000259" key="2">
    <source>
        <dbReference type="PROSITE" id="PS50263"/>
    </source>
</evidence>